<dbReference type="STRING" id="52838.A0A4S8J241"/>
<dbReference type="InterPro" id="IPR036071">
    <property type="entry name" value="AMMECR1_dom_sf"/>
</dbReference>
<dbReference type="Proteomes" id="UP000317650">
    <property type="component" value="Chromosome 11"/>
</dbReference>
<dbReference type="InterPro" id="IPR027485">
    <property type="entry name" value="AMMECR1_N"/>
</dbReference>
<dbReference type="PROSITE" id="PS51112">
    <property type="entry name" value="AMMECR1"/>
    <property type="match status" value="1"/>
</dbReference>
<protein>
    <recommendedName>
        <fullName evidence="1">AMMECR1 domain-containing protein</fullName>
    </recommendedName>
</protein>
<organism evidence="2 3">
    <name type="scientific">Musa balbisiana</name>
    <name type="common">Banana</name>
    <dbReference type="NCBI Taxonomy" id="52838"/>
    <lineage>
        <taxon>Eukaryota</taxon>
        <taxon>Viridiplantae</taxon>
        <taxon>Streptophyta</taxon>
        <taxon>Embryophyta</taxon>
        <taxon>Tracheophyta</taxon>
        <taxon>Spermatophyta</taxon>
        <taxon>Magnoliopsida</taxon>
        <taxon>Liliopsida</taxon>
        <taxon>Zingiberales</taxon>
        <taxon>Musaceae</taxon>
        <taxon>Musa</taxon>
    </lineage>
</organism>
<gene>
    <name evidence="2" type="ORF">C4D60_Mb11t00240</name>
</gene>
<reference evidence="2 3" key="1">
    <citation type="journal article" date="2019" name="Nat. Plants">
        <title>Genome sequencing of Musa balbisiana reveals subgenome evolution and function divergence in polyploid bananas.</title>
        <authorList>
            <person name="Yao X."/>
        </authorList>
    </citation>
    <scope>NUCLEOTIDE SEQUENCE [LARGE SCALE GENOMIC DNA]</scope>
    <source>
        <strain evidence="3">cv. DH-PKW</strain>
        <tissue evidence="2">Leaves</tissue>
    </source>
</reference>
<dbReference type="InterPro" id="IPR023473">
    <property type="entry name" value="AMMECR1"/>
</dbReference>
<dbReference type="SUPFAM" id="SSF143447">
    <property type="entry name" value="AMMECR1-like"/>
    <property type="match status" value="1"/>
</dbReference>
<comment type="caution">
    <text evidence="2">The sequence shown here is derived from an EMBL/GenBank/DDBJ whole genome shotgun (WGS) entry which is preliminary data.</text>
</comment>
<evidence type="ECO:0000259" key="1">
    <source>
        <dbReference type="PROSITE" id="PS51112"/>
    </source>
</evidence>
<evidence type="ECO:0000313" key="3">
    <source>
        <dbReference type="Proteomes" id="UP000317650"/>
    </source>
</evidence>
<sequence>MVSASREMAVYCFDTLVAHYNSEHVPPPAFEEGQHPLFVTWKKAVNGAEPYLRGCIGTLEAHCIIRGFRDYALTSALRDHRFPPIQAKELPYLECTIGKHGLIIEFADPHYNMRLSATYLPEVAAQEGWTKIETIDSLMRKAGFNGAITESLRKRLHVTRYQSTLYTMHYSDYASYVKTIRGAAPAINGAKPNY</sequence>
<dbReference type="PANTHER" id="PTHR13016:SF0">
    <property type="entry name" value="AMME SYNDROME CANDIDATE GENE 1 PROTEIN"/>
    <property type="match status" value="1"/>
</dbReference>
<accession>A0A4S8J241</accession>
<dbReference type="Pfam" id="PF01871">
    <property type="entry name" value="AMMECR1"/>
    <property type="match status" value="1"/>
</dbReference>
<feature type="domain" description="AMMECR1" evidence="1">
    <location>
        <begin position="1"/>
        <end position="177"/>
    </location>
</feature>
<dbReference type="EMBL" id="PYDT01000007">
    <property type="protein sequence ID" value="THU54834.1"/>
    <property type="molecule type" value="Genomic_DNA"/>
</dbReference>
<evidence type="ECO:0000313" key="2">
    <source>
        <dbReference type="EMBL" id="THU54834.1"/>
    </source>
</evidence>
<proteinExistence type="predicted"/>
<keyword evidence="3" id="KW-1185">Reference proteome</keyword>
<dbReference type="AlphaFoldDB" id="A0A4S8J241"/>
<dbReference type="PANTHER" id="PTHR13016">
    <property type="entry name" value="AMMECR1 HOMOLOG"/>
    <property type="match status" value="1"/>
</dbReference>
<name>A0A4S8J241_MUSBA</name>
<dbReference type="Gene3D" id="3.30.700.20">
    <property type="entry name" value="Hypothetical protein ph0010, domain 1"/>
    <property type="match status" value="1"/>
</dbReference>
<dbReference type="InterPro" id="IPR002733">
    <property type="entry name" value="AMMECR1_domain"/>
</dbReference>